<dbReference type="EMBL" id="JACGCM010000333">
    <property type="protein sequence ID" value="KAF6173582.1"/>
    <property type="molecule type" value="Genomic_DNA"/>
</dbReference>
<dbReference type="OrthoDB" id="277439at2759"/>
<sequence length="336" mass="37710">MSFIASTQERGLEKRKEEAYKETKLALEEYELPLNLLESTEGTGSPKVGLSSGRRVFGAVNKQTEESNNRTNSDKVTMDSDSENDFVIENDDNLECVNASKVQKSVNFNTGVLRKELGHEPVFESIDNIVRDSASKTTYELKGENIIDDNVVKSSRVLKTSLPQELKEQDEYTDTESVDGTLSAGANQVYELPSQADLIRHAFAGDDVEDEFVKDKMETLNEENSEPEKPAVLPGWGDWTGIQQKRGLPSWMAEEHENAKKKREVEVKRRKDANLEHVIISETIGKKVVKIPGTIIQPVKYEDVDPYGRGDKDKTKGQQTKKRKMSKSGNGKALRK</sequence>
<evidence type="ECO:0000313" key="5">
    <source>
        <dbReference type="EMBL" id="KAF6173582.1"/>
    </source>
</evidence>
<dbReference type="Proteomes" id="UP000541444">
    <property type="component" value="Unassembled WGS sequence"/>
</dbReference>
<feature type="region of interest" description="Disordered" evidence="4">
    <location>
        <begin position="219"/>
        <end position="238"/>
    </location>
</feature>
<reference evidence="5 6" key="1">
    <citation type="journal article" date="2020" name="IScience">
        <title>Genome Sequencing of the Endangered Kingdonia uniflora (Circaeasteraceae, Ranunculales) Reveals Potential Mechanisms of Evolutionary Specialization.</title>
        <authorList>
            <person name="Sun Y."/>
            <person name="Deng T."/>
            <person name="Zhang A."/>
            <person name="Moore M.J."/>
            <person name="Landis J.B."/>
            <person name="Lin N."/>
            <person name="Zhang H."/>
            <person name="Zhang X."/>
            <person name="Huang J."/>
            <person name="Zhang X."/>
            <person name="Sun H."/>
            <person name="Wang H."/>
        </authorList>
    </citation>
    <scope>NUCLEOTIDE SEQUENCE [LARGE SCALE GENOMIC DNA]</scope>
    <source>
        <strain evidence="5">TB1705</strain>
        <tissue evidence="5">Leaf</tissue>
    </source>
</reference>
<accession>A0A7J7P2W2</accession>
<feature type="region of interest" description="Disordered" evidence="4">
    <location>
        <begin position="300"/>
        <end position="336"/>
    </location>
</feature>
<organism evidence="5 6">
    <name type="scientific">Kingdonia uniflora</name>
    <dbReference type="NCBI Taxonomy" id="39325"/>
    <lineage>
        <taxon>Eukaryota</taxon>
        <taxon>Viridiplantae</taxon>
        <taxon>Streptophyta</taxon>
        <taxon>Embryophyta</taxon>
        <taxon>Tracheophyta</taxon>
        <taxon>Spermatophyta</taxon>
        <taxon>Magnoliopsida</taxon>
        <taxon>Ranunculales</taxon>
        <taxon>Circaeasteraceae</taxon>
        <taxon>Kingdonia</taxon>
    </lineage>
</organism>
<evidence type="ECO:0000256" key="2">
    <source>
        <dbReference type="ARBA" id="ARBA00022553"/>
    </source>
</evidence>
<keyword evidence="2" id="KW-0597">Phosphoprotein</keyword>
<dbReference type="InterPro" id="IPR006709">
    <property type="entry name" value="SSU_processome_Utp14"/>
</dbReference>
<keyword evidence="3" id="KW-0539">Nucleus</keyword>
<feature type="region of interest" description="Disordered" evidence="4">
    <location>
        <begin position="59"/>
        <end position="80"/>
    </location>
</feature>
<keyword evidence="6" id="KW-1185">Reference proteome</keyword>
<dbReference type="GO" id="GO:0032040">
    <property type="term" value="C:small-subunit processome"/>
    <property type="evidence" value="ECO:0007669"/>
    <property type="project" value="InterPro"/>
</dbReference>
<evidence type="ECO:0000313" key="6">
    <source>
        <dbReference type="Proteomes" id="UP000541444"/>
    </source>
</evidence>
<comment type="subcellular location">
    <subcellularLocation>
        <location evidence="1">Nucleus</location>
        <location evidence="1">Nucleolus</location>
    </subcellularLocation>
</comment>
<name>A0A7J7P2W2_9MAGN</name>
<proteinExistence type="predicted"/>
<protein>
    <submittedName>
        <fullName evidence="5">Uncharacterized protein</fullName>
    </submittedName>
</protein>
<evidence type="ECO:0000256" key="3">
    <source>
        <dbReference type="ARBA" id="ARBA00023242"/>
    </source>
</evidence>
<gene>
    <name evidence="5" type="ORF">GIB67_022941</name>
</gene>
<dbReference type="AlphaFoldDB" id="A0A7J7P2W2"/>
<dbReference type="GO" id="GO:0006364">
    <property type="term" value="P:rRNA processing"/>
    <property type="evidence" value="ECO:0007669"/>
    <property type="project" value="InterPro"/>
</dbReference>
<evidence type="ECO:0000256" key="1">
    <source>
        <dbReference type="ARBA" id="ARBA00004604"/>
    </source>
</evidence>
<feature type="compositionally biased region" description="Basic and acidic residues" evidence="4">
    <location>
        <begin position="63"/>
        <end position="78"/>
    </location>
</feature>
<dbReference type="PANTHER" id="PTHR14150:SF12">
    <property type="entry name" value="U3 SMALL NUCLEOLAR RNA-ASSOCIATED PROTEIN 14 HOMOLOG A"/>
    <property type="match status" value="1"/>
</dbReference>
<comment type="caution">
    <text evidence="5">The sequence shown here is derived from an EMBL/GenBank/DDBJ whole genome shotgun (WGS) entry which is preliminary data.</text>
</comment>
<feature type="compositionally biased region" description="Basic and acidic residues" evidence="4">
    <location>
        <begin position="300"/>
        <end position="316"/>
    </location>
</feature>
<dbReference type="Pfam" id="PF04615">
    <property type="entry name" value="Utp14"/>
    <property type="match status" value="1"/>
</dbReference>
<evidence type="ECO:0000256" key="4">
    <source>
        <dbReference type="SAM" id="MobiDB-lite"/>
    </source>
</evidence>
<dbReference type="PANTHER" id="PTHR14150">
    <property type="entry name" value="U3 SMALL NUCLEOLAR RNA-ASSOCIATED PROTEIN 14"/>
    <property type="match status" value="1"/>
</dbReference>